<sequence length="81" mass="9404">MTGNILSQFTRKYSAIQISGSSLFCEYYMLFIVWTNVQLIRCRGICNCRVCLQGDSLIKVRKLYRVSLPFIFDFICCTNLS</sequence>
<organism evidence="1">
    <name type="scientific">Arundo donax</name>
    <name type="common">Giant reed</name>
    <name type="synonym">Donax arundinaceus</name>
    <dbReference type="NCBI Taxonomy" id="35708"/>
    <lineage>
        <taxon>Eukaryota</taxon>
        <taxon>Viridiplantae</taxon>
        <taxon>Streptophyta</taxon>
        <taxon>Embryophyta</taxon>
        <taxon>Tracheophyta</taxon>
        <taxon>Spermatophyta</taxon>
        <taxon>Magnoliopsida</taxon>
        <taxon>Liliopsida</taxon>
        <taxon>Poales</taxon>
        <taxon>Poaceae</taxon>
        <taxon>PACMAD clade</taxon>
        <taxon>Arundinoideae</taxon>
        <taxon>Arundineae</taxon>
        <taxon>Arundo</taxon>
    </lineage>
</organism>
<proteinExistence type="predicted"/>
<reference evidence="1" key="1">
    <citation type="submission" date="2014-09" db="EMBL/GenBank/DDBJ databases">
        <authorList>
            <person name="Magalhaes I.L.F."/>
            <person name="Oliveira U."/>
            <person name="Santos F.R."/>
            <person name="Vidigal T.H.D.A."/>
            <person name="Brescovit A.D."/>
            <person name="Santos A.J."/>
        </authorList>
    </citation>
    <scope>NUCLEOTIDE SEQUENCE</scope>
    <source>
        <tissue evidence="1">Shoot tissue taken approximately 20 cm above the soil surface</tissue>
    </source>
</reference>
<evidence type="ECO:0000313" key="1">
    <source>
        <dbReference type="EMBL" id="JAD96689.1"/>
    </source>
</evidence>
<dbReference type="EMBL" id="GBRH01201206">
    <property type="protein sequence ID" value="JAD96689.1"/>
    <property type="molecule type" value="Transcribed_RNA"/>
</dbReference>
<name>A0A0A9E7G1_ARUDO</name>
<accession>A0A0A9E7G1</accession>
<protein>
    <submittedName>
        <fullName evidence="1">Uncharacterized protein</fullName>
    </submittedName>
</protein>
<reference evidence="1" key="2">
    <citation type="journal article" date="2015" name="Data Brief">
        <title>Shoot transcriptome of the giant reed, Arundo donax.</title>
        <authorList>
            <person name="Barrero R.A."/>
            <person name="Guerrero F.D."/>
            <person name="Moolhuijzen P."/>
            <person name="Goolsby J.A."/>
            <person name="Tidwell J."/>
            <person name="Bellgard S.E."/>
            <person name="Bellgard M.I."/>
        </authorList>
    </citation>
    <scope>NUCLEOTIDE SEQUENCE</scope>
    <source>
        <tissue evidence="1">Shoot tissue taken approximately 20 cm above the soil surface</tissue>
    </source>
</reference>
<dbReference type="AlphaFoldDB" id="A0A0A9E7G1"/>